<organism evidence="1 2">
    <name type="scientific">Candidatus Liptonbacteria bacterium RIFOXYB1_FULL_36_10</name>
    <dbReference type="NCBI Taxonomy" id="1798654"/>
    <lineage>
        <taxon>Bacteria</taxon>
        <taxon>Candidatus Liptoniibacteriota</taxon>
    </lineage>
</organism>
<dbReference type="AlphaFoldDB" id="A0A1G2CN76"/>
<dbReference type="EMBL" id="MHLE01000017">
    <property type="protein sequence ID" value="OGZ02864.1"/>
    <property type="molecule type" value="Genomic_DNA"/>
</dbReference>
<dbReference type="InterPro" id="IPR029044">
    <property type="entry name" value="Nucleotide-diphossugar_trans"/>
</dbReference>
<dbReference type="PANTHER" id="PTHR21485">
    <property type="entry name" value="HAD SUPERFAMILY MEMBERS CMAS AND KDSC"/>
    <property type="match status" value="1"/>
</dbReference>
<dbReference type="CDD" id="cd02513">
    <property type="entry name" value="CMP-NeuAc_Synthase"/>
    <property type="match status" value="1"/>
</dbReference>
<dbReference type="SUPFAM" id="SSF53448">
    <property type="entry name" value="Nucleotide-diphospho-sugar transferases"/>
    <property type="match status" value="1"/>
</dbReference>
<accession>A0A1G2CN76</accession>
<dbReference type="PANTHER" id="PTHR21485:SF6">
    <property type="entry name" value="N-ACYLNEURAMINATE CYTIDYLYLTRANSFERASE-RELATED"/>
    <property type="match status" value="1"/>
</dbReference>
<gene>
    <name evidence="1" type="ORF">A2390_00045</name>
</gene>
<evidence type="ECO:0008006" key="3">
    <source>
        <dbReference type="Google" id="ProtNLM"/>
    </source>
</evidence>
<evidence type="ECO:0000313" key="2">
    <source>
        <dbReference type="Proteomes" id="UP000178599"/>
    </source>
</evidence>
<proteinExistence type="predicted"/>
<dbReference type="Pfam" id="PF02348">
    <property type="entry name" value="CTP_transf_3"/>
    <property type="match status" value="1"/>
</dbReference>
<dbReference type="InterPro" id="IPR003329">
    <property type="entry name" value="Cytidylyl_trans"/>
</dbReference>
<protein>
    <recommendedName>
        <fullName evidence="3">Acylneuraminate cytidylyltransferase</fullName>
    </recommendedName>
</protein>
<dbReference type="Gene3D" id="3.90.550.10">
    <property type="entry name" value="Spore Coat Polysaccharide Biosynthesis Protein SpsA, Chain A"/>
    <property type="match status" value="1"/>
</dbReference>
<evidence type="ECO:0000313" key="1">
    <source>
        <dbReference type="EMBL" id="OGZ02864.1"/>
    </source>
</evidence>
<sequence>MSKIGAKIKKDRKKQIILTIIAARGGSRGIPNKNIRPIAGKPLLAYSILPALSLVKKGLLDRLILTTDSSKIAAIGRRYGVETPFLRPHRLATSKSQMRDVLLHALHWLEKEESYRPDYFILLQPTAPLREEEDITACLKEIKKSYTDAVIVVSETELASFFIKNGYLKKSFDTPNLKKNTNRQSMPKRYIPIGSTFLVRTKTFLKEKTVFPKKTRFVVCPNWRSVDINSPEDLAIAELLLKNKQKINKFIENFQ</sequence>
<reference evidence="1 2" key="1">
    <citation type="journal article" date="2016" name="Nat. Commun.">
        <title>Thousands of microbial genomes shed light on interconnected biogeochemical processes in an aquifer system.</title>
        <authorList>
            <person name="Anantharaman K."/>
            <person name="Brown C.T."/>
            <person name="Hug L.A."/>
            <person name="Sharon I."/>
            <person name="Castelle C.J."/>
            <person name="Probst A.J."/>
            <person name="Thomas B.C."/>
            <person name="Singh A."/>
            <person name="Wilkins M.J."/>
            <person name="Karaoz U."/>
            <person name="Brodie E.L."/>
            <person name="Williams K.H."/>
            <person name="Hubbard S.S."/>
            <person name="Banfield J.F."/>
        </authorList>
    </citation>
    <scope>NUCLEOTIDE SEQUENCE [LARGE SCALE GENOMIC DNA]</scope>
</reference>
<comment type="caution">
    <text evidence="1">The sequence shown here is derived from an EMBL/GenBank/DDBJ whole genome shotgun (WGS) entry which is preliminary data.</text>
</comment>
<dbReference type="GO" id="GO:0008781">
    <property type="term" value="F:N-acylneuraminate cytidylyltransferase activity"/>
    <property type="evidence" value="ECO:0007669"/>
    <property type="project" value="TreeGrafter"/>
</dbReference>
<dbReference type="InterPro" id="IPR050793">
    <property type="entry name" value="CMP-NeuNAc_synthase"/>
</dbReference>
<dbReference type="Proteomes" id="UP000178599">
    <property type="component" value="Unassembled WGS sequence"/>
</dbReference>
<name>A0A1G2CN76_9BACT</name>